<dbReference type="Proteomes" id="UP000324800">
    <property type="component" value="Unassembled WGS sequence"/>
</dbReference>
<dbReference type="AlphaFoldDB" id="A0A5J4U5B6"/>
<reference evidence="1 2" key="1">
    <citation type="submission" date="2019-03" db="EMBL/GenBank/DDBJ databases">
        <title>Single cell metagenomics reveals metabolic interactions within the superorganism composed of flagellate Streblomastix strix and complex community of Bacteroidetes bacteria on its surface.</title>
        <authorList>
            <person name="Treitli S.C."/>
            <person name="Kolisko M."/>
            <person name="Husnik F."/>
            <person name="Keeling P."/>
            <person name="Hampl V."/>
        </authorList>
    </citation>
    <scope>NUCLEOTIDE SEQUENCE [LARGE SCALE GENOMIC DNA]</scope>
    <source>
        <strain evidence="1">ST1C</strain>
    </source>
</reference>
<protein>
    <submittedName>
        <fullName evidence="1">Uncharacterized protein</fullName>
    </submittedName>
</protein>
<comment type="caution">
    <text evidence="1">The sequence shown here is derived from an EMBL/GenBank/DDBJ whole genome shotgun (WGS) entry which is preliminary data.</text>
</comment>
<evidence type="ECO:0000313" key="2">
    <source>
        <dbReference type="Proteomes" id="UP000324800"/>
    </source>
</evidence>
<proteinExistence type="predicted"/>
<accession>A0A5J4U5B6</accession>
<gene>
    <name evidence="1" type="ORF">EZS28_038916</name>
</gene>
<organism evidence="1 2">
    <name type="scientific">Streblomastix strix</name>
    <dbReference type="NCBI Taxonomy" id="222440"/>
    <lineage>
        <taxon>Eukaryota</taxon>
        <taxon>Metamonada</taxon>
        <taxon>Preaxostyla</taxon>
        <taxon>Oxymonadida</taxon>
        <taxon>Streblomastigidae</taxon>
        <taxon>Streblomastix</taxon>
    </lineage>
</organism>
<name>A0A5J4U5B6_9EUKA</name>
<dbReference type="EMBL" id="SNRW01020333">
    <property type="protein sequence ID" value="KAA6365559.1"/>
    <property type="molecule type" value="Genomic_DNA"/>
</dbReference>
<evidence type="ECO:0000313" key="1">
    <source>
        <dbReference type="EMBL" id="KAA6365559.1"/>
    </source>
</evidence>
<sequence length="204" mass="23738">MCVRMTYPAVEATLVLKRFQMYLHHRQQFHMPCQLASQYQLLQMIYSFSLHSLNILILYFGDLKIKFKINPIAFVFCQVDPVLSMAKYYTINKDELLSSGQDKLKNIDLFFRNWSLTFQYINMYTQIGCTADLVTGIRAKELTPSGLKNFVYDIKPVTVSIRNYIIEAVTTNMCGYKASESCLNRVRQFYQSSPFVVPAQRIES</sequence>